<feature type="region of interest" description="Disordered" evidence="2">
    <location>
        <begin position="77"/>
        <end position="126"/>
    </location>
</feature>
<keyword evidence="1" id="KW-0802">TPR repeat</keyword>
<dbReference type="Gene3D" id="1.25.40.10">
    <property type="entry name" value="Tetratricopeptide repeat domain"/>
    <property type="match status" value="1"/>
</dbReference>
<dbReference type="EMBL" id="JAJEPX010000042">
    <property type="protein sequence ID" value="MCC2177619.1"/>
    <property type="molecule type" value="Genomic_DNA"/>
</dbReference>
<proteinExistence type="predicted"/>
<sequence length="447" mass="49766">MLCKNCGKELPIAGKFCPFCGAAVEQTGVNDETAVFTTLPDDMKDPKDPVETGPIDTSAFDAAMRDEKQQLPVDDTAADPLADTNPNIPNPNIPTQAAMRPIDTPPVRRTAGTPERRTTYYNGEADPKDSVYKKPSKGKRGLIIALVVIIVAALIGGGVWFFTNSHKTDENLVMAEKYMDRGDFDKALEYYQKAQAEAKDPAALDATIQLIKDYQSAEDYVGNGQYTEAIAALKQLQNRVTDPDSAMYKAIEDLLDKAQSAQSDDQFNSDLDEAQSYLDDKKYDAASGKLDSLANDDSLTDDQKKQVKELQKQLSDAQQQEKQQEESSQKKAEQRDAFSKKMDELESDDLKISSAENQEDELAMTASSFEQWDNLLSEMYDYLATVLNADQYASEEASYKQWVQERDSGAENAAKETEDDTAKQLASYSFKQSYTKTHCYKLLDLMN</sequence>
<dbReference type="Proteomes" id="UP001298753">
    <property type="component" value="Unassembled WGS sequence"/>
</dbReference>
<comment type="caution">
    <text evidence="4">The sequence shown here is derived from an EMBL/GenBank/DDBJ whole genome shotgun (WGS) entry which is preliminary data.</text>
</comment>
<feature type="compositionally biased region" description="Low complexity" evidence="2">
    <location>
        <begin position="312"/>
        <end position="321"/>
    </location>
</feature>
<evidence type="ECO:0008006" key="6">
    <source>
        <dbReference type="Google" id="ProtNLM"/>
    </source>
</evidence>
<dbReference type="InterPro" id="IPR019734">
    <property type="entry name" value="TPR_rpt"/>
</dbReference>
<evidence type="ECO:0000313" key="5">
    <source>
        <dbReference type="Proteomes" id="UP001298753"/>
    </source>
</evidence>
<reference evidence="4 5" key="1">
    <citation type="submission" date="2021-10" db="EMBL/GenBank/DDBJ databases">
        <title>Anaerobic single-cell dispensing facilitates the cultivation of human gut bacteria.</title>
        <authorList>
            <person name="Afrizal A."/>
        </authorList>
    </citation>
    <scope>NUCLEOTIDE SEQUENCE [LARGE SCALE GENOMIC DNA]</scope>
    <source>
        <strain evidence="4 5">CLA-AA-H270</strain>
    </source>
</reference>
<keyword evidence="3" id="KW-1133">Transmembrane helix</keyword>
<keyword evidence="5" id="KW-1185">Reference proteome</keyword>
<feature type="compositionally biased region" description="Basic and acidic residues" evidence="2">
    <location>
        <begin position="322"/>
        <end position="351"/>
    </location>
</feature>
<dbReference type="InterPro" id="IPR011990">
    <property type="entry name" value="TPR-like_helical_dom_sf"/>
</dbReference>
<keyword evidence="3" id="KW-0472">Membrane</keyword>
<keyword evidence="3" id="KW-0812">Transmembrane</keyword>
<evidence type="ECO:0000313" key="4">
    <source>
        <dbReference type="EMBL" id="MCC2177619.1"/>
    </source>
</evidence>
<name>A0AAW4W045_9FIRM</name>
<organism evidence="4 5">
    <name type="scientific">Agathobaculum butyriciproducens</name>
    <dbReference type="NCBI Taxonomy" id="1628085"/>
    <lineage>
        <taxon>Bacteria</taxon>
        <taxon>Bacillati</taxon>
        <taxon>Bacillota</taxon>
        <taxon>Clostridia</taxon>
        <taxon>Eubacteriales</taxon>
        <taxon>Butyricicoccaceae</taxon>
        <taxon>Agathobaculum</taxon>
    </lineage>
</organism>
<gene>
    <name evidence="4" type="ORF">LKD22_10865</name>
</gene>
<dbReference type="GeneID" id="98661258"/>
<protein>
    <recommendedName>
        <fullName evidence="6">Zinc-ribbon domain-containing protein</fullName>
    </recommendedName>
</protein>
<dbReference type="PROSITE" id="PS50005">
    <property type="entry name" value="TPR"/>
    <property type="match status" value="1"/>
</dbReference>
<dbReference type="SUPFAM" id="SSF48452">
    <property type="entry name" value="TPR-like"/>
    <property type="match status" value="1"/>
</dbReference>
<accession>A0AAW4W045</accession>
<evidence type="ECO:0000256" key="3">
    <source>
        <dbReference type="SAM" id="Phobius"/>
    </source>
</evidence>
<feature type="region of interest" description="Disordered" evidence="2">
    <location>
        <begin position="292"/>
        <end position="356"/>
    </location>
</feature>
<feature type="repeat" description="TPR" evidence="1">
    <location>
        <begin position="168"/>
        <end position="201"/>
    </location>
</feature>
<evidence type="ECO:0000256" key="2">
    <source>
        <dbReference type="SAM" id="MobiDB-lite"/>
    </source>
</evidence>
<feature type="transmembrane region" description="Helical" evidence="3">
    <location>
        <begin position="142"/>
        <end position="162"/>
    </location>
</feature>
<dbReference type="RefSeq" id="WP_227601087.1">
    <property type="nucleotide sequence ID" value="NZ_JAJEPX010000042.1"/>
</dbReference>
<dbReference type="AlphaFoldDB" id="A0AAW4W045"/>
<evidence type="ECO:0000256" key="1">
    <source>
        <dbReference type="PROSITE-ProRule" id="PRU00339"/>
    </source>
</evidence>
<feature type="compositionally biased region" description="Basic and acidic residues" evidence="2">
    <location>
        <begin position="301"/>
        <end position="311"/>
    </location>
</feature>